<gene>
    <name evidence="1" type="ORF">NDU88_001463</name>
</gene>
<organism evidence="1 2">
    <name type="scientific">Pleurodeles waltl</name>
    <name type="common">Iberian ribbed newt</name>
    <dbReference type="NCBI Taxonomy" id="8319"/>
    <lineage>
        <taxon>Eukaryota</taxon>
        <taxon>Metazoa</taxon>
        <taxon>Chordata</taxon>
        <taxon>Craniata</taxon>
        <taxon>Vertebrata</taxon>
        <taxon>Euteleostomi</taxon>
        <taxon>Amphibia</taxon>
        <taxon>Batrachia</taxon>
        <taxon>Caudata</taxon>
        <taxon>Salamandroidea</taxon>
        <taxon>Salamandridae</taxon>
        <taxon>Pleurodelinae</taxon>
        <taxon>Pleurodeles</taxon>
    </lineage>
</organism>
<dbReference type="EMBL" id="JANPWB010000016">
    <property type="protein sequence ID" value="KAJ1081281.1"/>
    <property type="molecule type" value="Genomic_DNA"/>
</dbReference>
<evidence type="ECO:0000313" key="2">
    <source>
        <dbReference type="Proteomes" id="UP001066276"/>
    </source>
</evidence>
<reference evidence="1" key="1">
    <citation type="journal article" date="2022" name="bioRxiv">
        <title>Sequencing and chromosome-scale assembly of the giantPleurodeles waltlgenome.</title>
        <authorList>
            <person name="Brown T."/>
            <person name="Elewa A."/>
            <person name="Iarovenko S."/>
            <person name="Subramanian E."/>
            <person name="Araus A.J."/>
            <person name="Petzold A."/>
            <person name="Susuki M."/>
            <person name="Suzuki K.-i.T."/>
            <person name="Hayashi T."/>
            <person name="Toyoda A."/>
            <person name="Oliveira C."/>
            <person name="Osipova E."/>
            <person name="Leigh N.D."/>
            <person name="Simon A."/>
            <person name="Yun M.H."/>
        </authorList>
    </citation>
    <scope>NUCLEOTIDE SEQUENCE</scope>
    <source>
        <strain evidence="1">20211129_DDA</strain>
        <tissue evidence="1">Liver</tissue>
    </source>
</reference>
<proteinExistence type="predicted"/>
<evidence type="ECO:0000313" key="1">
    <source>
        <dbReference type="EMBL" id="KAJ1081281.1"/>
    </source>
</evidence>
<keyword evidence="2" id="KW-1185">Reference proteome</keyword>
<accession>A0AAV7KPN2</accession>
<name>A0AAV7KPN2_PLEWA</name>
<dbReference type="AlphaFoldDB" id="A0AAV7KPN2"/>
<comment type="caution">
    <text evidence="1">The sequence shown here is derived from an EMBL/GenBank/DDBJ whole genome shotgun (WGS) entry which is preliminary data.</text>
</comment>
<sequence>MKVIGVRPRYGIHNIEQIGDERGAVPSRPYLLDYLWVGGAASLSQRSEPCSHSGSRIAGARLLQFIREERRRCLLVLTHACSDVLFTVAHRGEMPEAVLTCARLHMCLKLPWLSMGQQ</sequence>
<protein>
    <submittedName>
        <fullName evidence="1">Uncharacterized protein</fullName>
    </submittedName>
</protein>
<dbReference type="Proteomes" id="UP001066276">
    <property type="component" value="Chromosome 12"/>
</dbReference>